<dbReference type="Pfam" id="PF01618">
    <property type="entry name" value="MotA_ExbB"/>
    <property type="match status" value="1"/>
</dbReference>
<keyword evidence="3 8" id="KW-0812">Transmembrane</keyword>
<protein>
    <submittedName>
        <fullName evidence="10">Biopolymer transport protein ExbB/TolQ</fullName>
    </submittedName>
</protein>
<dbReference type="PANTHER" id="PTHR30625:SF3">
    <property type="entry name" value="TOL-PAL SYSTEM PROTEIN TOLQ"/>
    <property type="match status" value="1"/>
</dbReference>
<accession>A0A840IID9</accession>
<feature type="compositionally biased region" description="Basic and acidic residues" evidence="7">
    <location>
        <begin position="232"/>
        <end position="242"/>
    </location>
</feature>
<keyword evidence="2" id="KW-1003">Cell membrane</keyword>
<evidence type="ECO:0000256" key="4">
    <source>
        <dbReference type="ARBA" id="ARBA00022989"/>
    </source>
</evidence>
<dbReference type="GO" id="GO:0017038">
    <property type="term" value="P:protein import"/>
    <property type="evidence" value="ECO:0007669"/>
    <property type="project" value="TreeGrafter"/>
</dbReference>
<evidence type="ECO:0000256" key="5">
    <source>
        <dbReference type="ARBA" id="ARBA00023136"/>
    </source>
</evidence>
<keyword evidence="6" id="KW-0813">Transport</keyword>
<dbReference type="InterPro" id="IPR050790">
    <property type="entry name" value="ExbB/TolQ_transport"/>
</dbReference>
<evidence type="ECO:0000256" key="7">
    <source>
        <dbReference type="SAM" id="MobiDB-lite"/>
    </source>
</evidence>
<evidence type="ECO:0000256" key="8">
    <source>
        <dbReference type="SAM" id="Phobius"/>
    </source>
</evidence>
<comment type="similarity">
    <text evidence="6">Belongs to the exbB/tolQ family.</text>
</comment>
<evidence type="ECO:0000256" key="6">
    <source>
        <dbReference type="RuleBase" id="RU004057"/>
    </source>
</evidence>
<feature type="transmembrane region" description="Helical" evidence="8">
    <location>
        <begin position="161"/>
        <end position="182"/>
    </location>
</feature>
<keyword evidence="4 8" id="KW-1133">Transmembrane helix</keyword>
<feature type="domain" description="MotA/TolQ/ExbB proton channel" evidence="9">
    <location>
        <begin position="83"/>
        <end position="179"/>
    </location>
</feature>
<evidence type="ECO:0000313" key="11">
    <source>
        <dbReference type="Proteomes" id="UP000585272"/>
    </source>
</evidence>
<dbReference type="Proteomes" id="UP000585272">
    <property type="component" value="Unassembled WGS sequence"/>
</dbReference>
<evidence type="ECO:0000313" key="10">
    <source>
        <dbReference type="EMBL" id="MBB4664539.1"/>
    </source>
</evidence>
<keyword evidence="6" id="KW-0653">Protein transport</keyword>
<proteinExistence type="inferred from homology"/>
<organism evidence="10 11">
    <name type="scientific">Conexibacter arvalis</name>
    <dbReference type="NCBI Taxonomy" id="912552"/>
    <lineage>
        <taxon>Bacteria</taxon>
        <taxon>Bacillati</taxon>
        <taxon>Actinomycetota</taxon>
        <taxon>Thermoleophilia</taxon>
        <taxon>Solirubrobacterales</taxon>
        <taxon>Conexibacteraceae</taxon>
        <taxon>Conexibacter</taxon>
    </lineage>
</organism>
<feature type="region of interest" description="Disordered" evidence="7">
    <location>
        <begin position="205"/>
        <end position="242"/>
    </location>
</feature>
<name>A0A840IID9_9ACTN</name>
<evidence type="ECO:0000259" key="9">
    <source>
        <dbReference type="Pfam" id="PF01618"/>
    </source>
</evidence>
<dbReference type="GO" id="GO:0005886">
    <property type="term" value="C:plasma membrane"/>
    <property type="evidence" value="ECO:0007669"/>
    <property type="project" value="UniProtKB-SubCell"/>
</dbReference>
<dbReference type="PANTHER" id="PTHR30625">
    <property type="entry name" value="PROTEIN TOLQ"/>
    <property type="match status" value="1"/>
</dbReference>
<keyword evidence="11" id="KW-1185">Reference proteome</keyword>
<dbReference type="AlphaFoldDB" id="A0A840IID9"/>
<evidence type="ECO:0000256" key="2">
    <source>
        <dbReference type="ARBA" id="ARBA00022475"/>
    </source>
</evidence>
<dbReference type="InterPro" id="IPR002898">
    <property type="entry name" value="MotA_ExbB_proton_chnl"/>
</dbReference>
<dbReference type="RefSeq" id="WP_183344654.1">
    <property type="nucleotide sequence ID" value="NZ_JACHNU010000007.1"/>
</dbReference>
<keyword evidence="5 8" id="KW-0472">Membrane</keyword>
<comment type="subcellular location">
    <subcellularLocation>
        <location evidence="1">Cell membrane</location>
        <topology evidence="1">Multi-pass membrane protein</topology>
    </subcellularLocation>
    <subcellularLocation>
        <location evidence="6">Membrane</location>
        <topology evidence="6">Multi-pass membrane protein</topology>
    </subcellularLocation>
</comment>
<dbReference type="EMBL" id="JACHNU010000007">
    <property type="protein sequence ID" value="MBB4664539.1"/>
    <property type="molecule type" value="Genomic_DNA"/>
</dbReference>
<gene>
    <name evidence="10" type="ORF">BDZ31_004150</name>
</gene>
<feature type="transmembrane region" description="Helical" evidence="8">
    <location>
        <begin position="16"/>
        <end position="38"/>
    </location>
</feature>
<feature type="compositionally biased region" description="Pro residues" evidence="7">
    <location>
        <begin position="207"/>
        <end position="217"/>
    </location>
</feature>
<evidence type="ECO:0000256" key="1">
    <source>
        <dbReference type="ARBA" id="ARBA00004651"/>
    </source>
</evidence>
<sequence length="242" mass="25991">MTIENILFEISDALRYPVLLMSVIALVLAIAEAGALLAEARRRRVRSVARTEHAVDLARDALASGDRATALRAVTSLGYNEAMNEALAATVEQRDHPDAANRIAKRLAEYDYRSVKRLERTRILVRMGPALGLMGTLIPLSPALAALGDGDVQRLTDDLRVAFSVTVAGLLVGAIAFAVSLVRDRMYDQDYSDVEYVNAQLASVPSSIPPSAPPPAPALHTHPRQSVGMESAAEKLSAEAQP</sequence>
<reference evidence="10 11" key="1">
    <citation type="submission" date="2020-08" db="EMBL/GenBank/DDBJ databases">
        <title>Genomic Encyclopedia of Archaeal and Bacterial Type Strains, Phase II (KMG-II): from individual species to whole genera.</title>
        <authorList>
            <person name="Goeker M."/>
        </authorList>
    </citation>
    <scope>NUCLEOTIDE SEQUENCE [LARGE SCALE GENOMIC DNA]</scope>
    <source>
        <strain evidence="10 11">DSM 23288</strain>
    </source>
</reference>
<evidence type="ECO:0000256" key="3">
    <source>
        <dbReference type="ARBA" id="ARBA00022692"/>
    </source>
</evidence>
<comment type="caution">
    <text evidence="10">The sequence shown here is derived from an EMBL/GenBank/DDBJ whole genome shotgun (WGS) entry which is preliminary data.</text>
</comment>
<feature type="transmembrane region" description="Helical" evidence="8">
    <location>
        <begin position="123"/>
        <end position="141"/>
    </location>
</feature>